<gene>
    <name evidence="15" type="ORF">GDO81_008935</name>
</gene>
<evidence type="ECO:0000256" key="10">
    <source>
        <dbReference type="ARBA" id="ARBA00023170"/>
    </source>
</evidence>
<dbReference type="GO" id="GO:0004984">
    <property type="term" value="F:olfactory receptor activity"/>
    <property type="evidence" value="ECO:0007669"/>
    <property type="project" value="InterPro"/>
</dbReference>
<dbReference type="InterPro" id="IPR017452">
    <property type="entry name" value="GPCR_Rhodpsn_7TM"/>
</dbReference>
<evidence type="ECO:0000256" key="7">
    <source>
        <dbReference type="ARBA" id="ARBA00023040"/>
    </source>
</evidence>
<dbReference type="Pfam" id="PF13853">
    <property type="entry name" value="7tm_4"/>
    <property type="match status" value="1"/>
</dbReference>
<evidence type="ECO:0000256" key="9">
    <source>
        <dbReference type="ARBA" id="ARBA00023157"/>
    </source>
</evidence>
<evidence type="ECO:0000313" key="16">
    <source>
        <dbReference type="Proteomes" id="UP000824782"/>
    </source>
</evidence>
<evidence type="ECO:0000256" key="12">
    <source>
        <dbReference type="ARBA" id="ARBA00023224"/>
    </source>
</evidence>
<proteinExistence type="predicted"/>
<keyword evidence="11" id="KW-0325">Glycoprotein</keyword>
<keyword evidence="10" id="KW-0675">Receptor</keyword>
<feature type="transmembrane region" description="Helical" evidence="13">
    <location>
        <begin position="236"/>
        <end position="252"/>
    </location>
</feature>
<dbReference type="PRINTS" id="PR00237">
    <property type="entry name" value="GPCRRHODOPSN"/>
</dbReference>
<keyword evidence="5" id="KW-0552">Olfaction</keyword>
<comment type="subcellular location">
    <subcellularLocation>
        <location evidence="1">Cell membrane</location>
        <topology evidence="1">Multi-pass membrane protein</topology>
    </subcellularLocation>
</comment>
<keyword evidence="9" id="KW-1015">Disulfide bond</keyword>
<dbReference type="Proteomes" id="UP000824782">
    <property type="component" value="Unassembled WGS sequence"/>
</dbReference>
<dbReference type="EMBL" id="WNYA01000004">
    <property type="protein sequence ID" value="KAG8573912.1"/>
    <property type="molecule type" value="Genomic_DNA"/>
</dbReference>
<evidence type="ECO:0000256" key="11">
    <source>
        <dbReference type="ARBA" id="ARBA00023180"/>
    </source>
</evidence>
<name>A0AAV7BMJ9_ENGPU</name>
<evidence type="ECO:0000256" key="6">
    <source>
        <dbReference type="ARBA" id="ARBA00022989"/>
    </source>
</evidence>
<feature type="transmembrane region" description="Helical" evidence="13">
    <location>
        <begin position="25"/>
        <end position="49"/>
    </location>
</feature>
<dbReference type="InterPro" id="IPR000276">
    <property type="entry name" value="GPCR_Rhodpsn"/>
</dbReference>
<evidence type="ECO:0000256" key="3">
    <source>
        <dbReference type="ARBA" id="ARBA00022606"/>
    </source>
</evidence>
<reference evidence="15" key="1">
    <citation type="thesis" date="2020" institute="ProQuest LLC" country="789 East Eisenhower Parkway, Ann Arbor, MI, USA">
        <title>Comparative Genomics and Chromosome Evolution.</title>
        <authorList>
            <person name="Mudd A.B."/>
        </authorList>
    </citation>
    <scope>NUCLEOTIDE SEQUENCE</scope>
    <source>
        <strain evidence="15">237g6f4</strain>
        <tissue evidence="15">Blood</tissue>
    </source>
</reference>
<feature type="domain" description="G-protein coupled receptors family 1 profile" evidence="14">
    <location>
        <begin position="41"/>
        <end position="289"/>
    </location>
</feature>
<organism evidence="15 16">
    <name type="scientific">Engystomops pustulosus</name>
    <name type="common">Tungara frog</name>
    <name type="synonym">Physalaemus pustulosus</name>
    <dbReference type="NCBI Taxonomy" id="76066"/>
    <lineage>
        <taxon>Eukaryota</taxon>
        <taxon>Metazoa</taxon>
        <taxon>Chordata</taxon>
        <taxon>Craniata</taxon>
        <taxon>Vertebrata</taxon>
        <taxon>Euteleostomi</taxon>
        <taxon>Amphibia</taxon>
        <taxon>Batrachia</taxon>
        <taxon>Anura</taxon>
        <taxon>Neobatrachia</taxon>
        <taxon>Hyloidea</taxon>
        <taxon>Leptodactylidae</taxon>
        <taxon>Leiuperinae</taxon>
        <taxon>Engystomops</taxon>
    </lineage>
</organism>
<evidence type="ECO:0000259" key="14">
    <source>
        <dbReference type="PROSITE" id="PS50262"/>
    </source>
</evidence>
<keyword evidence="3" id="KW-0716">Sensory transduction</keyword>
<dbReference type="FunFam" id="1.20.1070.10:FF:000010">
    <property type="entry name" value="Olfactory receptor"/>
    <property type="match status" value="1"/>
</dbReference>
<accession>A0AAV7BMJ9</accession>
<evidence type="ECO:0000256" key="8">
    <source>
        <dbReference type="ARBA" id="ARBA00023136"/>
    </source>
</evidence>
<dbReference type="PANTHER" id="PTHR24242:SF412">
    <property type="entry name" value="OLFACTORY RECEPTOR 10A7-LIKE"/>
    <property type="match status" value="1"/>
</dbReference>
<feature type="transmembrane region" description="Helical" evidence="13">
    <location>
        <begin position="140"/>
        <end position="163"/>
    </location>
</feature>
<keyword evidence="8 13" id="KW-0472">Membrane</keyword>
<evidence type="ECO:0000256" key="4">
    <source>
        <dbReference type="ARBA" id="ARBA00022692"/>
    </source>
</evidence>
<keyword evidence="12" id="KW-0807">Transducer</keyword>
<dbReference type="SUPFAM" id="SSF81321">
    <property type="entry name" value="Family A G protein-coupled receptor-like"/>
    <property type="match status" value="1"/>
</dbReference>
<feature type="transmembrane region" description="Helical" evidence="13">
    <location>
        <begin position="199"/>
        <end position="224"/>
    </location>
</feature>
<keyword evidence="4 13" id="KW-0812">Transmembrane</keyword>
<evidence type="ECO:0000256" key="5">
    <source>
        <dbReference type="ARBA" id="ARBA00022725"/>
    </source>
</evidence>
<dbReference type="Gene3D" id="1.20.1070.10">
    <property type="entry name" value="Rhodopsin 7-helix transmembrane proteins"/>
    <property type="match status" value="1"/>
</dbReference>
<feature type="transmembrane region" description="Helical" evidence="13">
    <location>
        <begin position="92"/>
        <end position="120"/>
    </location>
</feature>
<evidence type="ECO:0000256" key="2">
    <source>
        <dbReference type="ARBA" id="ARBA00022475"/>
    </source>
</evidence>
<protein>
    <recommendedName>
        <fullName evidence="14">G-protein coupled receptors family 1 profile domain-containing protein</fullName>
    </recommendedName>
</protein>
<feature type="transmembrane region" description="Helical" evidence="13">
    <location>
        <begin position="272"/>
        <end position="291"/>
    </location>
</feature>
<evidence type="ECO:0000313" key="15">
    <source>
        <dbReference type="EMBL" id="KAG8573912.1"/>
    </source>
</evidence>
<dbReference type="InterPro" id="IPR050939">
    <property type="entry name" value="Olfactory_GPCR1"/>
</dbReference>
<dbReference type="GO" id="GO:0005886">
    <property type="term" value="C:plasma membrane"/>
    <property type="evidence" value="ECO:0007669"/>
    <property type="project" value="UniProtKB-SubCell"/>
</dbReference>
<keyword evidence="16" id="KW-1185">Reference proteome</keyword>
<feature type="transmembrane region" description="Helical" evidence="13">
    <location>
        <begin position="61"/>
        <end position="86"/>
    </location>
</feature>
<dbReference type="InterPro" id="IPR000725">
    <property type="entry name" value="Olfact_rcpt"/>
</dbReference>
<evidence type="ECO:0000256" key="1">
    <source>
        <dbReference type="ARBA" id="ARBA00004651"/>
    </source>
</evidence>
<dbReference type="AlphaFoldDB" id="A0AAV7BMJ9"/>
<dbReference type="PANTHER" id="PTHR24242">
    <property type="entry name" value="G-PROTEIN COUPLED RECEPTOR"/>
    <property type="match status" value="1"/>
</dbReference>
<sequence>MCEVNQTAVTEFLLLGFQGLQKIKILLFTVFLLVYIVIVIGNLLIVILVSSMDHLKIPMFIFLKHLATADVLLTTTIVPFMLDILMVNEKKILVGICIAQMNFTFIFGFVQCFFIAIMSFDRCLAICNPMHYTSIMSSRVCIMMIRGCWCLMLVISNEIILVFQLEFCNLSQVDSFFCDFGPVVDLATSDPSLLILVDFIVSVLIIFFPFAFTIVTYICISVVILNISSSSGRSKAFSTCSSHLATVCAYYGTLMTVSLNPFNKGSSNLNKFLSLLYIVVTPLLNPVIYSLRNEEIKKALEKMLSNLRENM</sequence>
<dbReference type="PRINTS" id="PR00245">
    <property type="entry name" value="OLFACTORYR"/>
</dbReference>
<keyword evidence="7" id="KW-0297">G-protein coupled receptor</keyword>
<comment type="caution">
    <text evidence="15">The sequence shown here is derived from an EMBL/GenBank/DDBJ whole genome shotgun (WGS) entry which is preliminary data.</text>
</comment>
<evidence type="ECO:0000256" key="13">
    <source>
        <dbReference type="SAM" id="Phobius"/>
    </source>
</evidence>
<keyword evidence="2" id="KW-1003">Cell membrane</keyword>
<dbReference type="PROSITE" id="PS50262">
    <property type="entry name" value="G_PROTEIN_RECEP_F1_2"/>
    <property type="match status" value="1"/>
</dbReference>
<dbReference type="GO" id="GO:0004930">
    <property type="term" value="F:G protein-coupled receptor activity"/>
    <property type="evidence" value="ECO:0007669"/>
    <property type="project" value="UniProtKB-KW"/>
</dbReference>
<keyword evidence="6 13" id="KW-1133">Transmembrane helix</keyword>